<feature type="transmembrane region" description="Helical" evidence="8">
    <location>
        <begin position="349"/>
        <end position="368"/>
    </location>
</feature>
<evidence type="ECO:0000256" key="5">
    <source>
        <dbReference type="ARBA" id="ARBA00022989"/>
    </source>
</evidence>
<comment type="subcellular location">
    <subcellularLocation>
        <location evidence="1">Membrane</location>
        <topology evidence="1">Multi-pass membrane protein</topology>
    </subcellularLocation>
</comment>
<sequence>MQIHRPSHTYSFFSSIPGVNSSSSSIPSLQVPALLPTSSPASIINQLAVSLSEPVAAHGADGAAAAVAVAVDGDDTGLARLRELGYKQELKRDLSYVPRFSSFFFLLFHSMVVGSLTTANDAGDRRRRVCSRVLSNFAFSFSIISVLTGITTLYNTGLSFGGPATITYGWFVAGAFTMTVGLSMAEICSSFPTSGGLYYWSARLSGKRWAPFASWITGWYGPFRFHSLLDRSCCLLLSVRVFLERSLAGFLVPVGNWWDDELKETAAGERGSSEVLHVYAVQWAVTTSVDYSLAQLIQVIILLATGGNNNGGYLASKYVVIAFHAGILLSHAVINSLPITVLSFFGQFAAAWNMLGVFVLMIAVPTVATERASAEFVFTHFNTENDAGIHSNFYIFVLGLLMSQYTLTGYDASAHMTEETKNADKNGPIGIISAIGISIIVGWGYILGITFAVKDIPYLLSKDNDAGGYAIAQVFYQSFKSRYGSGVGGIICLGIVAVAIYFCGMSSITSNSRMAYAFSRDGAMPFSSVWHKVNKQEVPINAVWLSAFIALCMALPSLGSLVAFQAMVSIATIGLYISYALPILFRVTLARKHFSPGPFNLGRYGVLVGWVAVLWVATITVLFSLPVSYPVTKGTLNYTPVAVGGLFFLVLSSWVLSARHWFKGPVTNLDG</sequence>
<dbReference type="GO" id="GO:0005313">
    <property type="term" value="F:L-glutamate transmembrane transporter activity"/>
    <property type="evidence" value="ECO:0007669"/>
    <property type="project" value="TreeGrafter"/>
</dbReference>
<comment type="similarity">
    <text evidence="7">Belongs to the amino acid-polyamine-organocation (APC) superfamily. Amino acid/choline transporter (ACT) (TC 2.A.3.4) family.</text>
</comment>
<reference evidence="9" key="1">
    <citation type="submission" date="2020-07" db="EMBL/GenBank/DDBJ databases">
        <title>Genome sequence and genetic diversity analysis of an under-domesticated orphan crop, white fonio (Digitaria exilis).</title>
        <authorList>
            <person name="Bennetzen J.L."/>
            <person name="Chen S."/>
            <person name="Ma X."/>
            <person name="Wang X."/>
            <person name="Yssel A.E.J."/>
            <person name="Chaluvadi S.R."/>
            <person name="Johnson M."/>
            <person name="Gangashetty P."/>
            <person name="Hamidou F."/>
            <person name="Sanogo M.D."/>
            <person name="Zwaenepoel A."/>
            <person name="Wallace J."/>
            <person name="Van De Peer Y."/>
            <person name="Van Deynze A."/>
        </authorList>
    </citation>
    <scope>NUCLEOTIDE SEQUENCE</scope>
    <source>
        <tissue evidence="9">Leaves</tissue>
    </source>
</reference>
<feature type="transmembrane region" description="Helical" evidence="8">
    <location>
        <begin position="133"/>
        <end position="154"/>
    </location>
</feature>
<evidence type="ECO:0000313" key="9">
    <source>
        <dbReference type="EMBL" id="KAF8676087.1"/>
    </source>
</evidence>
<feature type="transmembrane region" description="Helical" evidence="8">
    <location>
        <begin position="318"/>
        <end position="337"/>
    </location>
</feature>
<dbReference type="FunFam" id="1.20.1740.10:FF:000104">
    <property type="entry name" value="Amino-acid permease BAT1"/>
    <property type="match status" value="1"/>
</dbReference>
<feature type="transmembrane region" description="Helical" evidence="8">
    <location>
        <begin position="289"/>
        <end position="306"/>
    </location>
</feature>
<dbReference type="GO" id="GO:0015185">
    <property type="term" value="F:gamma-aminobutyric acid transmembrane transporter activity"/>
    <property type="evidence" value="ECO:0007669"/>
    <property type="project" value="TreeGrafter"/>
</dbReference>
<keyword evidence="10" id="KW-1185">Reference proteome</keyword>
<evidence type="ECO:0000256" key="7">
    <source>
        <dbReference type="ARBA" id="ARBA00061200"/>
    </source>
</evidence>
<feature type="transmembrane region" description="Helical" evidence="8">
    <location>
        <begin position="601"/>
        <end position="625"/>
    </location>
</feature>
<feature type="transmembrane region" description="Helical" evidence="8">
    <location>
        <begin position="542"/>
        <end position="564"/>
    </location>
</feature>
<dbReference type="FunFam" id="1.20.1740.10:FF:000026">
    <property type="entry name" value="Amino-acid permease BAT1"/>
    <property type="match status" value="1"/>
</dbReference>
<evidence type="ECO:0000256" key="8">
    <source>
        <dbReference type="SAM" id="Phobius"/>
    </source>
</evidence>
<feature type="transmembrane region" description="Helical" evidence="8">
    <location>
        <begin position="570"/>
        <end position="589"/>
    </location>
</feature>
<protein>
    <submittedName>
        <fullName evidence="9">Uncharacterized protein</fullName>
    </submittedName>
</protein>
<proteinExistence type="inferred from homology"/>
<organism evidence="9 10">
    <name type="scientific">Digitaria exilis</name>
    <dbReference type="NCBI Taxonomy" id="1010633"/>
    <lineage>
        <taxon>Eukaryota</taxon>
        <taxon>Viridiplantae</taxon>
        <taxon>Streptophyta</taxon>
        <taxon>Embryophyta</taxon>
        <taxon>Tracheophyta</taxon>
        <taxon>Spermatophyta</taxon>
        <taxon>Magnoliopsida</taxon>
        <taxon>Liliopsida</taxon>
        <taxon>Poales</taxon>
        <taxon>Poaceae</taxon>
        <taxon>PACMAD clade</taxon>
        <taxon>Panicoideae</taxon>
        <taxon>Panicodae</taxon>
        <taxon>Paniceae</taxon>
        <taxon>Anthephorinae</taxon>
        <taxon>Digitaria</taxon>
    </lineage>
</organism>
<dbReference type="Proteomes" id="UP000636709">
    <property type="component" value="Unassembled WGS sequence"/>
</dbReference>
<dbReference type="PANTHER" id="PTHR45649:SF30">
    <property type="entry name" value="AMINO-ACID PERMEASE BAT1"/>
    <property type="match status" value="1"/>
</dbReference>
<evidence type="ECO:0000256" key="4">
    <source>
        <dbReference type="ARBA" id="ARBA00022970"/>
    </source>
</evidence>
<evidence type="ECO:0000313" key="10">
    <source>
        <dbReference type="Proteomes" id="UP000636709"/>
    </source>
</evidence>
<dbReference type="AlphaFoldDB" id="A0A835EE40"/>
<dbReference type="Gene3D" id="1.20.1740.10">
    <property type="entry name" value="Amino acid/polyamine transporter I"/>
    <property type="match status" value="1"/>
</dbReference>
<dbReference type="PANTHER" id="PTHR45649">
    <property type="entry name" value="AMINO-ACID PERMEASE BAT1"/>
    <property type="match status" value="1"/>
</dbReference>
<feature type="transmembrane region" description="Helical" evidence="8">
    <location>
        <begin position="429"/>
        <end position="453"/>
    </location>
</feature>
<name>A0A835EE40_9POAL</name>
<accession>A0A835EE40</accession>
<keyword evidence="3 8" id="KW-0812">Transmembrane</keyword>
<dbReference type="GO" id="GO:0015180">
    <property type="term" value="F:L-alanine transmembrane transporter activity"/>
    <property type="evidence" value="ECO:0007669"/>
    <property type="project" value="TreeGrafter"/>
</dbReference>
<evidence type="ECO:0000256" key="3">
    <source>
        <dbReference type="ARBA" id="ARBA00022692"/>
    </source>
</evidence>
<keyword evidence="6 8" id="KW-0472">Membrane</keyword>
<dbReference type="EMBL" id="JACEFO010002177">
    <property type="protein sequence ID" value="KAF8676087.1"/>
    <property type="molecule type" value="Genomic_DNA"/>
</dbReference>
<dbReference type="Pfam" id="PF13520">
    <property type="entry name" value="AA_permease_2"/>
    <property type="match status" value="2"/>
</dbReference>
<evidence type="ECO:0000256" key="6">
    <source>
        <dbReference type="ARBA" id="ARBA00023136"/>
    </source>
</evidence>
<keyword evidence="2" id="KW-0813">Transport</keyword>
<keyword evidence="5 8" id="KW-1133">Transmembrane helix</keyword>
<comment type="caution">
    <text evidence="9">The sequence shown here is derived from an EMBL/GenBank/DDBJ whole genome shotgun (WGS) entry which is preliminary data.</text>
</comment>
<feature type="transmembrane region" description="Helical" evidence="8">
    <location>
        <begin position="637"/>
        <end position="656"/>
    </location>
</feature>
<evidence type="ECO:0000256" key="2">
    <source>
        <dbReference type="ARBA" id="ARBA00022448"/>
    </source>
</evidence>
<dbReference type="GO" id="GO:0015189">
    <property type="term" value="F:L-lysine transmembrane transporter activity"/>
    <property type="evidence" value="ECO:0007669"/>
    <property type="project" value="TreeGrafter"/>
</dbReference>
<feature type="transmembrane region" description="Helical" evidence="8">
    <location>
        <begin position="388"/>
        <end position="408"/>
    </location>
</feature>
<dbReference type="OrthoDB" id="3257095at2759"/>
<evidence type="ECO:0000256" key="1">
    <source>
        <dbReference type="ARBA" id="ARBA00004141"/>
    </source>
</evidence>
<feature type="transmembrane region" description="Helical" evidence="8">
    <location>
        <begin position="166"/>
        <end position="185"/>
    </location>
</feature>
<dbReference type="GO" id="GO:0016020">
    <property type="term" value="C:membrane"/>
    <property type="evidence" value="ECO:0007669"/>
    <property type="project" value="UniProtKB-SubCell"/>
</dbReference>
<dbReference type="InterPro" id="IPR002293">
    <property type="entry name" value="AA/rel_permease1"/>
</dbReference>
<gene>
    <name evidence="9" type="ORF">HU200_047592</name>
</gene>
<keyword evidence="4" id="KW-0029">Amino-acid transport</keyword>
<feature type="transmembrane region" description="Helical" evidence="8">
    <location>
        <begin position="483"/>
        <end position="504"/>
    </location>
</feature>